<name>A0A0F9HS71_9ZZZZ</name>
<dbReference type="AlphaFoldDB" id="A0A0F9HS71"/>
<proteinExistence type="predicted"/>
<sequence>PLGNDGVEMVLKKVGKRAKIKKHIFPASFFRLIFTKI</sequence>
<comment type="caution">
    <text evidence="1">The sequence shown here is derived from an EMBL/GenBank/DDBJ whole genome shotgun (WGS) entry which is preliminary data.</text>
</comment>
<gene>
    <name evidence="1" type="ORF">LCGC14_1671070</name>
</gene>
<accession>A0A0F9HS71</accession>
<organism evidence="1">
    <name type="scientific">marine sediment metagenome</name>
    <dbReference type="NCBI Taxonomy" id="412755"/>
    <lineage>
        <taxon>unclassified sequences</taxon>
        <taxon>metagenomes</taxon>
        <taxon>ecological metagenomes</taxon>
    </lineage>
</organism>
<evidence type="ECO:0000313" key="1">
    <source>
        <dbReference type="EMBL" id="KKM17902.1"/>
    </source>
</evidence>
<dbReference type="EMBL" id="LAZR01014343">
    <property type="protein sequence ID" value="KKM17902.1"/>
    <property type="molecule type" value="Genomic_DNA"/>
</dbReference>
<reference evidence="1" key="1">
    <citation type="journal article" date="2015" name="Nature">
        <title>Complex archaea that bridge the gap between prokaryotes and eukaryotes.</title>
        <authorList>
            <person name="Spang A."/>
            <person name="Saw J.H."/>
            <person name="Jorgensen S.L."/>
            <person name="Zaremba-Niedzwiedzka K."/>
            <person name="Martijn J."/>
            <person name="Lind A.E."/>
            <person name="van Eijk R."/>
            <person name="Schleper C."/>
            <person name="Guy L."/>
            <person name="Ettema T.J."/>
        </authorList>
    </citation>
    <scope>NUCLEOTIDE SEQUENCE</scope>
</reference>
<protein>
    <submittedName>
        <fullName evidence="1">Uncharacterized protein</fullName>
    </submittedName>
</protein>
<feature type="non-terminal residue" evidence="1">
    <location>
        <position position="1"/>
    </location>
</feature>